<dbReference type="RefSeq" id="WP_015829615.1">
    <property type="nucleotide sequence ID" value="NC_012969.1"/>
</dbReference>
<dbReference type="PANTHER" id="PTHR43133">
    <property type="entry name" value="RNA POLYMERASE ECF-TYPE SIGMA FACTO"/>
    <property type="match status" value="1"/>
</dbReference>
<dbReference type="Pfam" id="PF04542">
    <property type="entry name" value="Sigma70_r2"/>
    <property type="match status" value="1"/>
</dbReference>
<dbReference type="InterPro" id="IPR039425">
    <property type="entry name" value="RNA_pol_sigma-70-like"/>
</dbReference>
<dbReference type="GO" id="GO:0016987">
    <property type="term" value="F:sigma factor activity"/>
    <property type="evidence" value="ECO:0007669"/>
    <property type="project" value="UniProtKB-KW"/>
</dbReference>
<keyword evidence="8" id="KW-1185">Reference proteome</keyword>
<dbReference type="PANTHER" id="PTHR43133:SF63">
    <property type="entry name" value="RNA POLYMERASE SIGMA FACTOR FECI-RELATED"/>
    <property type="match status" value="1"/>
</dbReference>
<dbReference type="Gene3D" id="1.10.1740.10">
    <property type="match status" value="1"/>
</dbReference>
<reference evidence="8" key="1">
    <citation type="submission" date="2009-07" db="EMBL/GenBank/DDBJ databases">
        <title>Complete sequence of chromosome of Methylovorus sp. SIP3-4.</title>
        <authorList>
            <person name="Lucas S."/>
            <person name="Copeland A."/>
            <person name="Lapidus A."/>
            <person name="Glavina del Rio T."/>
            <person name="Tice H."/>
            <person name="Bruce D."/>
            <person name="Goodwin L."/>
            <person name="Pitluck S."/>
            <person name="Clum A."/>
            <person name="Larimer F."/>
            <person name="Land M."/>
            <person name="Hauser L."/>
            <person name="Kyrpides N."/>
            <person name="Mikhailova N."/>
            <person name="Kayluzhnaya M."/>
            <person name="Chistoserdova L."/>
        </authorList>
    </citation>
    <scope>NUCLEOTIDE SEQUENCE [LARGE SCALE GENOMIC DNA]</scope>
    <source>
        <strain evidence="8">SIP3-4</strain>
    </source>
</reference>
<accession>C6XBX6</accession>
<dbReference type="NCBIfam" id="TIGR02937">
    <property type="entry name" value="sigma70-ECF"/>
    <property type="match status" value="1"/>
</dbReference>
<dbReference type="HOGENOM" id="CLU_047691_12_1_4"/>
<dbReference type="InterPro" id="IPR036388">
    <property type="entry name" value="WH-like_DNA-bd_sf"/>
</dbReference>
<dbReference type="Pfam" id="PF08281">
    <property type="entry name" value="Sigma70_r4_2"/>
    <property type="match status" value="1"/>
</dbReference>
<dbReference type="SUPFAM" id="SSF88659">
    <property type="entry name" value="Sigma3 and sigma4 domains of RNA polymerase sigma factors"/>
    <property type="match status" value="1"/>
</dbReference>
<evidence type="ECO:0000256" key="1">
    <source>
        <dbReference type="ARBA" id="ARBA00010641"/>
    </source>
</evidence>
<evidence type="ECO:0000259" key="6">
    <source>
        <dbReference type="Pfam" id="PF08281"/>
    </source>
</evidence>
<dbReference type="eggNOG" id="COG1595">
    <property type="taxonomic scope" value="Bacteria"/>
</dbReference>
<keyword evidence="2" id="KW-0805">Transcription regulation</keyword>
<dbReference type="GO" id="GO:0003677">
    <property type="term" value="F:DNA binding"/>
    <property type="evidence" value="ECO:0007669"/>
    <property type="project" value="InterPro"/>
</dbReference>
<evidence type="ECO:0000313" key="7">
    <source>
        <dbReference type="EMBL" id="ACT50051.1"/>
    </source>
</evidence>
<dbReference type="GO" id="GO:0006352">
    <property type="term" value="P:DNA-templated transcription initiation"/>
    <property type="evidence" value="ECO:0007669"/>
    <property type="project" value="InterPro"/>
</dbReference>
<organism evidence="7 8">
    <name type="scientific">Methylovorus glucosotrophus (strain SIP3-4)</name>
    <dbReference type="NCBI Taxonomy" id="582744"/>
    <lineage>
        <taxon>Bacteria</taxon>
        <taxon>Pseudomonadati</taxon>
        <taxon>Pseudomonadota</taxon>
        <taxon>Betaproteobacteria</taxon>
        <taxon>Nitrosomonadales</taxon>
        <taxon>Methylophilaceae</taxon>
        <taxon>Methylovorus</taxon>
    </lineage>
</organism>
<gene>
    <name evidence="7" type="ordered locus">Msip34_0803</name>
</gene>
<dbReference type="AlphaFoldDB" id="C6XBX6"/>
<dbReference type="InterPro" id="IPR007627">
    <property type="entry name" value="RNA_pol_sigma70_r2"/>
</dbReference>
<dbReference type="STRING" id="582744.Msip34_0803"/>
<name>C6XBX6_METGS</name>
<feature type="domain" description="RNA polymerase sigma factor 70 region 4 type 2" evidence="6">
    <location>
        <begin position="109"/>
        <end position="161"/>
    </location>
</feature>
<protein>
    <submittedName>
        <fullName evidence="7">RNA polymerase, sigma-24 subunit, ECF subfamily</fullName>
    </submittedName>
</protein>
<dbReference type="SUPFAM" id="SSF88946">
    <property type="entry name" value="Sigma2 domain of RNA polymerase sigma factors"/>
    <property type="match status" value="1"/>
</dbReference>
<dbReference type="InterPro" id="IPR013324">
    <property type="entry name" value="RNA_pol_sigma_r3/r4-like"/>
</dbReference>
<sequence>MSSAPHHEVHKLYNIHHGWLVEWLRRRLGCVHHAHDLAQDTFVRVLDKPLVIQGVHEPRAFLSRIAHGLMVDQFRRRAIEQAYLEALQHLPTRHMESAEERMMNIEALMRIDAMFAGLNPNIRTAFLLSRLHGMTYPDIAREMNVSLRSVEGYMAKAIGHLLANARQDTLG</sequence>
<dbReference type="Gene3D" id="1.10.10.10">
    <property type="entry name" value="Winged helix-like DNA-binding domain superfamily/Winged helix DNA-binding domain"/>
    <property type="match status" value="1"/>
</dbReference>
<keyword evidence="4" id="KW-0804">Transcription</keyword>
<comment type="similarity">
    <text evidence="1">Belongs to the sigma-70 factor family. ECF subfamily.</text>
</comment>
<dbReference type="Proteomes" id="UP000002743">
    <property type="component" value="Chromosome"/>
</dbReference>
<proteinExistence type="inferred from homology"/>
<dbReference type="OrthoDB" id="8536462at2"/>
<dbReference type="InterPro" id="IPR013325">
    <property type="entry name" value="RNA_pol_sigma_r2"/>
</dbReference>
<dbReference type="InterPro" id="IPR014284">
    <property type="entry name" value="RNA_pol_sigma-70_dom"/>
</dbReference>
<dbReference type="InterPro" id="IPR013249">
    <property type="entry name" value="RNA_pol_sigma70_r4_t2"/>
</dbReference>
<evidence type="ECO:0000259" key="5">
    <source>
        <dbReference type="Pfam" id="PF04542"/>
    </source>
</evidence>
<evidence type="ECO:0000256" key="3">
    <source>
        <dbReference type="ARBA" id="ARBA00023082"/>
    </source>
</evidence>
<keyword evidence="3" id="KW-0731">Sigma factor</keyword>
<feature type="domain" description="RNA polymerase sigma-70 region 2" evidence="5">
    <location>
        <begin position="12"/>
        <end position="78"/>
    </location>
</feature>
<reference evidence="7 8" key="2">
    <citation type="journal article" date="2011" name="J. Bacteriol.">
        <title>Genomes of three methylotrophs from a single niche uncover genetic and metabolic divergence of Methylophilaceae.</title>
        <authorList>
            <person name="Lapidus A."/>
            <person name="Clum A."/>
            <person name="Labutti K."/>
            <person name="Kaluzhnaya M.G."/>
            <person name="Lim S."/>
            <person name="Beck D.A."/>
            <person name="Glavina Del Rio T."/>
            <person name="Nolan M."/>
            <person name="Mavromatis K."/>
            <person name="Huntemann M."/>
            <person name="Lucas S."/>
            <person name="Lidstrom M.E."/>
            <person name="Ivanova N."/>
            <person name="Chistoserdova L."/>
        </authorList>
    </citation>
    <scope>NUCLEOTIDE SEQUENCE [LARGE SCALE GENOMIC DNA]</scope>
    <source>
        <strain evidence="7 8">SIP3-4</strain>
    </source>
</reference>
<dbReference type="EMBL" id="CP001674">
    <property type="protein sequence ID" value="ACT50051.1"/>
    <property type="molecule type" value="Genomic_DNA"/>
</dbReference>
<evidence type="ECO:0000256" key="2">
    <source>
        <dbReference type="ARBA" id="ARBA00023015"/>
    </source>
</evidence>
<dbReference type="KEGG" id="mei:Msip34_0803"/>
<evidence type="ECO:0000256" key="4">
    <source>
        <dbReference type="ARBA" id="ARBA00023163"/>
    </source>
</evidence>
<evidence type="ECO:0000313" key="8">
    <source>
        <dbReference type="Proteomes" id="UP000002743"/>
    </source>
</evidence>